<keyword evidence="4" id="KW-1185">Reference proteome</keyword>
<dbReference type="RefSeq" id="WP_379665787.1">
    <property type="nucleotide sequence ID" value="NZ_JBHULH010000003.1"/>
</dbReference>
<dbReference type="InterPro" id="IPR045916">
    <property type="entry name" value="DUF5777"/>
</dbReference>
<gene>
    <name evidence="3" type="ORF">ACFSRZ_06810</name>
</gene>
<name>A0ABW5LRR0_9FLAO</name>
<evidence type="ECO:0000259" key="2">
    <source>
        <dbReference type="Pfam" id="PF19089"/>
    </source>
</evidence>
<evidence type="ECO:0000313" key="3">
    <source>
        <dbReference type="EMBL" id="MFD2567077.1"/>
    </source>
</evidence>
<dbReference type="Pfam" id="PF19089">
    <property type="entry name" value="DUF5777"/>
    <property type="match status" value="1"/>
</dbReference>
<comment type="caution">
    <text evidence="3">The sequence shown here is derived from an EMBL/GenBank/DDBJ whole genome shotgun (WGS) entry which is preliminary data.</text>
</comment>
<feature type="domain" description="DUF5777" evidence="2">
    <location>
        <begin position="45"/>
        <end position="291"/>
    </location>
</feature>
<sequence>MRIRTIFLVALLSFGIVPASFAQDTLADILKKESSNKPFNTIATFKATRILLGHSVETRKKNVLEVSAMTRYWNTEAEQSNSFVADRMSARFGLEYGISDRLTFGAGFSSVGNIYDTFFKYRLLHQQENGGNKISITVLQTATYNSSSGSVYTIVPNDSFNDKLAFTTQLLIARKFTRNFSFQIAPTFIKRNTEFWPGDDQNHFALGFGARYKVSPHVSIASEYYYVANPIQSINTYNPFALGVNWEMSDLMLQFKLTHTPHFVEDAFITRSSRNFNFRDGNLFFGFHATYFIQL</sequence>
<keyword evidence="1" id="KW-0732">Signal</keyword>
<feature type="signal peptide" evidence="1">
    <location>
        <begin position="1"/>
        <end position="22"/>
    </location>
</feature>
<feature type="chain" id="PRO_5045851747" evidence="1">
    <location>
        <begin position="23"/>
        <end position="295"/>
    </location>
</feature>
<proteinExistence type="predicted"/>
<reference evidence="4" key="1">
    <citation type="journal article" date="2019" name="Int. J. Syst. Evol. Microbiol.">
        <title>The Global Catalogue of Microorganisms (GCM) 10K type strain sequencing project: providing services to taxonomists for standard genome sequencing and annotation.</title>
        <authorList>
            <consortium name="The Broad Institute Genomics Platform"/>
            <consortium name="The Broad Institute Genome Sequencing Center for Infectious Disease"/>
            <person name="Wu L."/>
            <person name="Ma J."/>
        </authorList>
    </citation>
    <scope>NUCLEOTIDE SEQUENCE [LARGE SCALE GENOMIC DNA]</scope>
    <source>
        <strain evidence="4">KCTC 52127</strain>
    </source>
</reference>
<evidence type="ECO:0000313" key="4">
    <source>
        <dbReference type="Proteomes" id="UP001597508"/>
    </source>
</evidence>
<dbReference type="EMBL" id="JBHULH010000003">
    <property type="protein sequence ID" value="MFD2567077.1"/>
    <property type="molecule type" value="Genomic_DNA"/>
</dbReference>
<organism evidence="3 4">
    <name type="scientific">Pseudotenacibaculum haliotis</name>
    <dbReference type="NCBI Taxonomy" id="1862138"/>
    <lineage>
        <taxon>Bacteria</taxon>
        <taxon>Pseudomonadati</taxon>
        <taxon>Bacteroidota</taxon>
        <taxon>Flavobacteriia</taxon>
        <taxon>Flavobacteriales</taxon>
        <taxon>Flavobacteriaceae</taxon>
        <taxon>Pseudotenacibaculum</taxon>
    </lineage>
</organism>
<evidence type="ECO:0000256" key="1">
    <source>
        <dbReference type="SAM" id="SignalP"/>
    </source>
</evidence>
<accession>A0ABW5LRR0</accession>
<protein>
    <submittedName>
        <fullName evidence="3">DUF5777 family beta-barrel protein</fullName>
    </submittedName>
</protein>
<dbReference type="Proteomes" id="UP001597508">
    <property type="component" value="Unassembled WGS sequence"/>
</dbReference>